<proteinExistence type="predicted"/>
<dbReference type="EMBL" id="BMEQ01000003">
    <property type="protein sequence ID" value="GGG49596.1"/>
    <property type="molecule type" value="Genomic_DNA"/>
</dbReference>
<evidence type="ECO:0000313" key="3">
    <source>
        <dbReference type="Proteomes" id="UP000638848"/>
    </source>
</evidence>
<keyword evidence="3" id="KW-1185">Reference proteome</keyword>
<name>A0A917GK50_9MICC</name>
<gene>
    <name evidence="2" type="ORF">GCM10011374_10100</name>
</gene>
<sequence length="64" mass="6836">MGIMARSARPETTWAKASSKLAQGTALQSGKTSVQAMWEFDPGSPWYATAGLMPTILPLQEAPL</sequence>
<comment type="caution">
    <text evidence="2">The sequence shown here is derived from an EMBL/GenBank/DDBJ whole genome shotgun (WGS) entry which is preliminary data.</text>
</comment>
<dbReference type="Proteomes" id="UP000638848">
    <property type="component" value="Unassembled WGS sequence"/>
</dbReference>
<accession>A0A917GK50</accession>
<reference evidence="2" key="1">
    <citation type="journal article" date="2014" name="Int. J. Syst. Evol. Microbiol.">
        <title>Complete genome sequence of Corynebacterium casei LMG S-19264T (=DSM 44701T), isolated from a smear-ripened cheese.</title>
        <authorList>
            <consortium name="US DOE Joint Genome Institute (JGI-PGF)"/>
            <person name="Walter F."/>
            <person name="Albersmeier A."/>
            <person name="Kalinowski J."/>
            <person name="Ruckert C."/>
        </authorList>
    </citation>
    <scope>NUCLEOTIDE SEQUENCE</scope>
    <source>
        <strain evidence="2">CGMCC 1.12187</strain>
    </source>
</reference>
<reference evidence="2" key="2">
    <citation type="submission" date="2020-09" db="EMBL/GenBank/DDBJ databases">
        <authorList>
            <person name="Sun Q."/>
            <person name="Zhou Y."/>
        </authorList>
    </citation>
    <scope>NUCLEOTIDE SEQUENCE</scope>
    <source>
        <strain evidence="2">CGMCC 1.12187</strain>
    </source>
</reference>
<organism evidence="2 3">
    <name type="scientific">Kocuria dechangensis</name>
    <dbReference type="NCBI Taxonomy" id="1176249"/>
    <lineage>
        <taxon>Bacteria</taxon>
        <taxon>Bacillati</taxon>
        <taxon>Actinomycetota</taxon>
        <taxon>Actinomycetes</taxon>
        <taxon>Micrococcales</taxon>
        <taxon>Micrococcaceae</taxon>
        <taxon>Kocuria</taxon>
    </lineage>
</organism>
<protein>
    <submittedName>
        <fullName evidence="2">Uncharacterized protein</fullName>
    </submittedName>
</protein>
<evidence type="ECO:0000313" key="2">
    <source>
        <dbReference type="EMBL" id="GGG49596.1"/>
    </source>
</evidence>
<evidence type="ECO:0000256" key="1">
    <source>
        <dbReference type="SAM" id="MobiDB-lite"/>
    </source>
</evidence>
<dbReference type="AlphaFoldDB" id="A0A917GK50"/>
<feature type="region of interest" description="Disordered" evidence="1">
    <location>
        <begin position="1"/>
        <end position="21"/>
    </location>
</feature>